<evidence type="ECO:0000256" key="10">
    <source>
        <dbReference type="ARBA" id="ARBA00030110"/>
    </source>
</evidence>
<evidence type="ECO:0000256" key="13">
    <source>
        <dbReference type="SAM" id="MobiDB-lite"/>
    </source>
</evidence>
<dbReference type="Pfam" id="PF13445">
    <property type="entry name" value="zf-RING_UBOX"/>
    <property type="match status" value="1"/>
</dbReference>
<keyword evidence="9 14" id="KW-0472">Membrane</keyword>
<evidence type="ECO:0000256" key="6">
    <source>
        <dbReference type="ARBA" id="ARBA00022824"/>
    </source>
</evidence>
<dbReference type="RefSeq" id="XP_064477099.1">
    <property type="nucleotide sequence ID" value="XM_064621029.1"/>
</dbReference>
<organism evidence="16">
    <name type="scientific">Ornithodoros turicata</name>
    <dbReference type="NCBI Taxonomy" id="34597"/>
    <lineage>
        <taxon>Eukaryota</taxon>
        <taxon>Metazoa</taxon>
        <taxon>Ecdysozoa</taxon>
        <taxon>Arthropoda</taxon>
        <taxon>Chelicerata</taxon>
        <taxon>Arachnida</taxon>
        <taxon>Acari</taxon>
        <taxon>Parasitiformes</taxon>
        <taxon>Ixodida</taxon>
        <taxon>Ixodoidea</taxon>
        <taxon>Argasidae</taxon>
        <taxon>Ornithodorinae</taxon>
        <taxon>Ornithodoros</taxon>
    </lineage>
</organism>
<keyword evidence="3 14" id="KW-0812">Transmembrane</keyword>
<dbReference type="GO" id="GO:0061630">
    <property type="term" value="F:ubiquitin protein ligase activity"/>
    <property type="evidence" value="ECO:0007669"/>
    <property type="project" value="InterPro"/>
</dbReference>
<dbReference type="InterPro" id="IPR013083">
    <property type="entry name" value="Znf_RING/FYVE/PHD"/>
</dbReference>
<evidence type="ECO:0000256" key="1">
    <source>
        <dbReference type="ARBA" id="ARBA00004477"/>
    </source>
</evidence>
<dbReference type="InterPro" id="IPR038896">
    <property type="entry name" value="RNF170"/>
</dbReference>
<evidence type="ECO:0000256" key="9">
    <source>
        <dbReference type="ARBA" id="ARBA00023136"/>
    </source>
</evidence>
<proteinExistence type="predicted"/>
<dbReference type="PROSITE" id="PS50089">
    <property type="entry name" value="ZF_RING_2"/>
    <property type="match status" value="1"/>
</dbReference>
<comment type="subcellular location">
    <subcellularLocation>
        <location evidence="1">Endoplasmic reticulum membrane</location>
        <topology evidence="1">Multi-pass membrane protein</topology>
    </subcellularLocation>
</comment>
<dbReference type="GeneID" id="135390988"/>
<keyword evidence="4" id="KW-0479">Metal-binding</keyword>
<keyword evidence="16" id="KW-0436">Ligase</keyword>
<evidence type="ECO:0000256" key="3">
    <source>
        <dbReference type="ARBA" id="ARBA00022692"/>
    </source>
</evidence>
<evidence type="ECO:0000256" key="5">
    <source>
        <dbReference type="ARBA" id="ARBA00022771"/>
    </source>
</evidence>
<evidence type="ECO:0000256" key="7">
    <source>
        <dbReference type="ARBA" id="ARBA00022833"/>
    </source>
</evidence>
<dbReference type="PROSITE" id="PS00518">
    <property type="entry name" value="ZF_RING_1"/>
    <property type="match status" value="1"/>
</dbReference>
<dbReference type="SUPFAM" id="SSF57850">
    <property type="entry name" value="RING/U-box"/>
    <property type="match status" value="1"/>
</dbReference>
<evidence type="ECO:0000256" key="12">
    <source>
        <dbReference type="PROSITE-ProRule" id="PRU00175"/>
    </source>
</evidence>
<dbReference type="Gene3D" id="3.30.40.10">
    <property type="entry name" value="Zinc/RING finger domain, C3HC4 (zinc finger)"/>
    <property type="match status" value="1"/>
</dbReference>
<evidence type="ECO:0000256" key="11">
    <source>
        <dbReference type="ARBA" id="ARBA00031107"/>
    </source>
</evidence>
<dbReference type="InterPro" id="IPR017907">
    <property type="entry name" value="Znf_RING_CS"/>
</dbReference>
<name>A0A2R5LNA4_9ACAR</name>
<evidence type="ECO:0000256" key="2">
    <source>
        <dbReference type="ARBA" id="ARBA00014068"/>
    </source>
</evidence>
<feature type="compositionally biased region" description="Basic and acidic residues" evidence="13">
    <location>
        <begin position="46"/>
        <end position="59"/>
    </location>
</feature>
<dbReference type="GO" id="GO:0016874">
    <property type="term" value="F:ligase activity"/>
    <property type="evidence" value="ECO:0007669"/>
    <property type="project" value="UniProtKB-KW"/>
</dbReference>
<dbReference type="AlphaFoldDB" id="A0A2R5LNA4"/>
<dbReference type="PANTHER" id="PTHR22894">
    <property type="entry name" value="RING-TYPE DOMAIN-CONTAINING PROTEIN"/>
    <property type="match status" value="1"/>
</dbReference>
<dbReference type="InterPro" id="IPR027370">
    <property type="entry name" value="Znf-RING_euk"/>
</dbReference>
<dbReference type="InterPro" id="IPR001841">
    <property type="entry name" value="Znf_RING"/>
</dbReference>
<dbReference type="EMBL" id="GGLE01006843">
    <property type="protein sequence ID" value="MBY10969.1"/>
    <property type="molecule type" value="Transcribed_RNA"/>
</dbReference>
<dbReference type="GO" id="GO:0005789">
    <property type="term" value="C:endoplasmic reticulum membrane"/>
    <property type="evidence" value="ECO:0007669"/>
    <property type="project" value="UniProtKB-SubCell"/>
</dbReference>
<keyword evidence="8 14" id="KW-1133">Transmembrane helix</keyword>
<dbReference type="GO" id="GO:0008270">
    <property type="term" value="F:zinc ion binding"/>
    <property type="evidence" value="ECO:0007669"/>
    <property type="project" value="UniProtKB-KW"/>
</dbReference>
<dbReference type="CDD" id="cd16553">
    <property type="entry name" value="RING-HC_RNF170"/>
    <property type="match status" value="1"/>
</dbReference>
<accession>A0A2R5LNA4</accession>
<sequence>MFDDDERQVIEGIGNEVLLGVPTVVAAIVGLLALVRWQQVLPSQHTPEEPRSPTSDRLDQNGPTDMTHYGSDSQCPICLGEPHLPVETNCGHLFCAHCLVQYWQLGQWGTRPVRCPVCRQQVSVMLRCFQSGPEPERSQLLRSVNDYNRRFSGEPRPWMDHLRDLPTLLRHVMSEFFSMGGLMYMFRLRIVLCFVAAIMYLVSPLDIIPEAVFGLLGLLDDMFVVLLLAIYVTVIYRRFLAARWQQDAQ</sequence>
<dbReference type="Pfam" id="PF06803">
    <property type="entry name" value="DUF1232"/>
    <property type="match status" value="1"/>
</dbReference>
<evidence type="ECO:0000259" key="15">
    <source>
        <dbReference type="PROSITE" id="PS50089"/>
    </source>
</evidence>
<feature type="domain" description="RING-type" evidence="15">
    <location>
        <begin position="75"/>
        <end position="119"/>
    </location>
</feature>
<keyword evidence="5 12" id="KW-0863">Zinc-finger</keyword>
<dbReference type="SMART" id="SM00184">
    <property type="entry name" value="RING"/>
    <property type="match status" value="1"/>
</dbReference>
<protein>
    <recommendedName>
        <fullName evidence="2">E3 ubiquitin-protein ligase RNF170</fullName>
    </recommendedName>
    <alternativeName>
        <fullName evidence="11">RING finger protein 170</fullName>
    </alternativeName>
    <alternativeName>
        <fullName evidence="10">RING-type E3 ubiquitin transferase RNF170</fullName>
    </alternativeName>
</protein>
<feature type="transmembrane region" description="Helical" evidence="14">
    <location>
        <begin position="211"/>
        <end position="236"/>
    </location>
</feature>
<evidence type="ECO:0000256" key="4">
    <source>
        <dbReference type="ARBA" id="ARBA00022723"/>
    </source>
</evidence>
<keyword evidence="6" id="KW-0256">Endoplasmic reticulum</keyword>
<evidence type="ECO:0000256" key="8">
    <source>
        <dbReference type="ARBA" id="ARBA00022989"/>
    </source>
</evidence>
<evidence type="ECO:0000313" key="16">
    <source>
        <dbReference type="EMBL" id="MBY10969.1"/>
    </source>
</evidence>
<keyword evidence="7" id="KW-0862">Zinc</keyword>
<evidence type="ECO:0000256" key="14">
    <source>
        <dbReference type="SAM" id="Phobius"/>
    </source>
</evidence>
<feature type="transmembrane region" description="Helical" evidence="14">
    <location>
        <begin position="186"/>
        <end position="205"/>
    </location>
</feature>
<feature type="transmembrane region" description="Helical" evidence="14">
    <location>
        <begin position="17"/>
        <end position="35"/>
    </location>
</feature>
<reference evidence="16" key="1">
    <citation type="submission" date="2018-03" db="EMBL/GenBank/DDBJ databases">
        <title>The relapsing fever spirochete Borrelia turicatae persists in the highly oxidative environment of its soft-bodied tick vector.</title>
        <authorList>
            <person name="Bourret T.J."/>
            <person name="Boyle W.K."/>
            <person name="Valenzuela J.G."/>
            <person name="Oliveira F."/>
            <person name="Lopez J.E."/>
        </authorList>
    </citation>
    <scope>NUCLEOTIDE SEQUENCE</scope>
    <source>
        <strain evidence="16">Kansas strain/isolate</strain>
        <tissue evidence="16">Salivary glands</tissue>
    </source>
</reference>
<dbReference type="InterPro" id="IPR010652">
    <property type="entry name" value="DUF1232"/>
</dbReference>
<dbReference type="PANTHER" id="PTHR22894:SF5">
    <property type="entry name" value="RING-TYPE DOMAIN-CONTAINING PROTEIN"/>
    <property type="match status" value="1"/>
</dbReference>
<feature type="region of interest" description="Disordered" evidence="13">
    <location>
        <begin position="43"/>
        <end position="66"/>
    </location>
</feature>